<protein>
    <recommendedName>
        <fullName evidence="7">Anti-silencing function protein 1</fullName>
    </recommendedName>
</protein>
<comment type="caution">
    <text evidence="9">The sequence shown here is derived from an EMBL/GenBank/DDBJ whole genome shotgun (WGS) entry which is preliminary data.</text>
</comment>
<keyword evidence="10" id="KW-1185">Reference proteome</keyword>
<dbReference type="PANTHER" id="PTHR12040">
    <property type="entry name" value="ANTI-SILENCING PROTEIN 1"/>
    <property type="match status" value="1"/>
</dbReference>
<dbReference type="GO" id="GO:0006335">
    <property type="term" value="P:DNA replication-dependent chromatin assembly"/>
    <property type="evidence" value="ECO:0007669"/>
    <property type="project" value="TreeGrafter"/>
</dbReference>
<dbReference type="GO" id="GO:0000785">
    <property type="term" value="C:chromatin"/>
    <property type="evidence" value="ECO:0007669"/>
    <property type="project" value="TreeGrafter"/>
</dbReference>
<evidence type="ECO:0000256" key="8">
    <source>
        <dbReference type="SAM" id="MobiDB-lite"/>
    </source>
</evidence>
<reference evidence="9" key="1">
    <citation type="journal article" date="2020" name="Nat. Commun.">
        <title>Large-scale genome sequencing of mycorrhizal fungi provides insights into the early evolution of symbiotic traits.</title>
        <authorList>
            <person name="Miyauchi S."/>
            <person name="Kiss E."/>
            <person name="Kuo A."/>
            <person name="Drula E."/>
            <person name="Kohler A."/>
            <person name="Sanchez-Garcia M."/>
            <person name="Morin E."/>
            <person name="Andreopoulos B."/>
            <person name="Barry K.W."/>
            <person name="Bonito G."/>
            <person name="Buee M."/>
            <person name="Carver A."/>
            <person name="Chen C."/>
            <person name="Cichocki N."/>
            <person name="Clum A."/>
            <person name="Culley D."/>
            <person name="Crous P.W."/>
            <person name="Fauchery L."/>
            <person name="Girlanda M."/>
            <person name="Hayes R.D."/>
            <person name="Keri Z."/>
            <person name="LaButti K."/>
            <person name="Lipzen A."/>
            <person name="Lombard V."/>
            <person name="Magnuson J."/>
            <person name="Maillard F."/>
            <person name="Murat C."/>
            <person name="Nolan M."/>
            <person name="Ohm R.A."/>
            <person name="Pangilinan J."/>
            <person name="Pereira M.F."/>
            <person name="Perotto S."/>
            <person name="Peter M."/>
            <person name="Pfister S."/>
            <person name="Riley R."/>
            <person name="Sitrit Y."/>
            <person name="Stielow J.B."/>
            <person name="Szollosi G."/>
            <person name="Zifcakova L."/>
            <person name="Stursova M."/>
            <person name="Spatafora J.W."/>
            <person name="Tedersoo L."/>
            <person name="Vaario L.M."/>
            <person name="Yamada A."/>
            <person name="Yan M."/>
            <person name="Wang P."/>
            <person name="Xu J."/>
            <person name="Bruns T."/>
            <person name="Baldrian P."/>
            <person name="Vilgalys R."/>
            <person name="Dunand C."/>
            <person name="Henrissat B."/>
            <person name="Grigoriev I.V."/>
            <person name="Hibbett D."/>
            <person name="Nagy L.G."/>
            <person name="Martin F.M."/>
        </authorList>
    </citation>
    <scope>NUCLEOTIDE SEQUENCE</scope>
    <source>
        <strain evidence="9">UH-Tt-Lm1</strain>
    </source>
</reference>
<reference evidence="9" key="2">
    <citation type="submission" date="2020-11" db="EMBL/GenBank/DDBJ databases">
        <authorList>
            <consortium name="DOE Joint Genome Institute"/>
            <person name="Kuo A."/>
            <person name="Miyauchi S."/>
            <person name="Kiss E."/>
            <person name="Drula E."/>
            <person name="Kohler A."/>
            <person name="Sanchez-Garcia M."/>
            <person name="Andreopoulos B."/>
            <person name="Barry K.W."/>
            <person name="Bonito G."/>
            <person name="Buee M."/>
            <person name="Carver A."/>
            <person name="Chen C."/>
            <person name="Cichocki N."/>
            <person name="Clum A."/>
            <person name="Culley D."/>
            <person name="Crous P.W."/>
            <person name="Fauchery L."/>
            <person name="Girlanda M."/>
            <person name="Hayes R."/>
            <person name="Keri Z."/>
            <person name="Labutti K."/>
            <person name="Lipzen A."/>
            <person name="Lombard V."/>
            <person name="Magnuson J."/>
            <person name="Maillard F."/>
            <person name="Morin E."/>
            <person name="Murat C."/>
            <person name="Nolan M."/>
            <person name="Ohm R."/>
            <person name="Pangilinan J."/>
            <person name="Pereira M."/>
            <person name="Perotto S."/>
            <person name="Peter M."/>
            <person name="Riley R."/>
            <person name="Sitrit Y."/>
            <person name="Stielow B."/>
            <person name="Szollosi G."/>
            <person name="Zifcakova L."/>
            <person name="Stursova M."/>
            <person name="Spatafora J.W."/>
            <person name="Tedersoo L."/>
            <person name="Vaario L.-M."/>
            <person name="Yamada A."/>
            <person name="Yan M."/>
            <person name="Wang P."/>
            <person name="Xu J."/>
            <person name="Bruns T."/>
            <person name="Baldrian P."/>
            <person name="Vilgalys R."/>
            <person name="Henrissat B."/>
            <person name="Grigoriev I.V."/>
            <person name="Hibbett D."/>
            <person name="Nagy L.G."/>
            <person name="Martin F.M."/>
        </authorList>
    </citation>
    <scope>NUCLEOTIDE SEQUENCE</scope>
    <source>
        <strain evidence="9">UH-Tt-Lm1</strain>
    </source>
</reference>
<dbReference type="PANTHER" id="PTHR12040:SF0">
    <property type="entry name" value="HISTONE CHAPERONE ASF1"/>
    <property type="match status" value="1"/>
</dbReference>
<keyword evidence="6" id="KW-0539">Nucleus</keyword>
<dbReference type="SUPFAM" id="SSF101546">
    <property type="entry name" value="ASF1-like"/>
    <property type="match status" value="1"/>
</dbReference>
<evidence type="ECO:0000313" key="9">
    <source>
        <dbReference type="EMBL" id="KAF9784630.1"/>
    </source>
</evidence>
<comment type="similarity">
    <text evidence="2">Belongs to the ASF1 family.</text>
</comment>
<gene>
    <name evidence="9" type="ORF">BJ322DRAFT_1021343</name>
</gene>
<keyword evidence="3" id="KW-0805">Transcription regulation</keyword>
<dbReference type="Gene3D" id="2.60.40.1490">
    <property type="entry name" value="Histone chaperone ASF1-like"/>
    <property type="match status" value="1"/>
</dbReference>
<evidence type="ECO:0000256" key="7">
    <source>
        <dbReference type="ARBA" id="ARBA00032776"/>
    </source>
</evidence>
<evidence type="ECO:0000256" key="1">
    <source>
        <dbReference type="ARBA" id="ARBA00004123"/>
    </source>
</evidence>
<dbReference type="Proteomes" id="UP000736335">
    <property type="component" value="Unassembled WGS sequence"/>
</dbReference>
<sequence>MSIVAIRFSSFVSATERGVSKNPARFLDPYYPRLPFECIAPLEDDLEWRLTYVSSPGNEDLDQELDDRLVGPVPVGINAFELEGCAPHPKKIPKEDVLGIAALILAGSYQEQEFVRANGKPKMAGCPIGRETSILTTKRRNERRRRSGHWSWINSSGTSTISRALLGFKLSDVLERPNLASAGAATSAAVPSADTYSADEDDEEDVKKDPDAKSNGTDKTT</sequence>
<evidence type="ECO:0000313" key="10">
    <source>
        <dbReference type="Proteomes" id="UP000736335"/>
    </source>
</evidence>
<dbReference type="EMBL" id="WIUZ02000008">
    <property type="protein sequence ID" value="KAF9784630.1"/>
    <property type="molecule type" value="Genomic_DNA"/>
</dbReference>
<keyword evidence="5" id="KW-0143">Chaperone</keyword>
<evidence type="ECO:0000256" key="2">
    <source>
        <dbReference type="ARBA" id="ARBA00006051"/>
    </source>
</evidence>
<evidence type="ECO:0000256" key="4">
    <source>
        <dbReference type="ARBA" id="ARBA00023163"/>
    </source>
</evidence>
<feature type="compositionally biased region" description="Low complexity" evidence="8">
    <location>
        <begin position="181"/>
        <end position="193"/>
    </location>
</feature>
<dbReference type="GO" id="GO:0042393">
    <property type="term" value="F:histone binding"/>
    <property type="evidence" value="ECO:0007669"/>
    <property type="project" value="TreeGrafter"/>
</dbReference>
<feature type="region of interest" description="Disordered" evidence="8">
    <location>
        <begin position="181"/>
        <end position="221"/>
    </location>
</feature>
<comment type="subcellular location">
    <subcellularLocation>
        <location evidence="1">Nucleus</location>
    </subcellularLocation>
</comment>
<proteinExistence type="inferred from homology"/>
<evidence type="ECO:0000256" key="6">
    <source>
        <dbReference type="ARBA" id="ARBA00023242"/>
    </source>
</evidence>
<name>A0A9P6L6D1_9AGAM</name>
<dbReference type="InterPro" id="IPR006818">
    <property type="entry name" value="ASF1-like"/>
</dbReference>
<keyword evidence="4" id="KW-0804">Transcription</keyword>
<dbReference type="Pfam" id="PF04729">
    <property type="entry name" value="ASF1_hist_chap"/>
    <property type="match status" value="1"/>
</dbReference>
<dbReference type="InterPro" id="IPR036747">
    <property type="entry name" value="ASF1-like_sf"/>
</dbReference>
<accession>A0A9P6L6D1</accession>
<dbReference type="OrthoDB" id="29755at2759"/>
<dbReference type="AlphaFoldDB" id="A0A9P6L6D1"/>
<organism evidence="9 10">
    <name type="scientific">Thelephora terrestris</name>
    <dbReference type="NCBI Taxonomy" id="56493"/>
    <lineage>
        <taxon>Eukaryota</taxon>
        <taxon>Fungi</taxon>
        <taxon>Dikarya</taxon>
        <taxon>Basidiomycota</taxon>
        <taxon>Agaricomycotina</taxon>
        <taxon>Agaricomycetes</taxon>
        <taxon>Thelephorales</taxon>
        <taxon>Thelephoraceae</taxon>
        <taxon>Thelephora</taxon>
    </lineage>
</organism>
<evidence type="ECO:0000256" key="3">
    <source>
        <dbReference type="ARBA" id="ARBA00023015"/>
    </source>
</evidence>
<dbReference type="GO" id="GO:0005634">
    <property type="term" value="C:nucleus"/>
    <property type="evidence" value="ECO:0007669"/>
    <property type="project" value="UniProtKB-SubCell"/>
</dbReference>
<evidence type="ECO:0000256" key="5">
    <source>
        <dbReference type="ARBA" id="ARBA00023186"/>
    </source>
</evidence>